<gene>
    <name evidence="8" type="ORF">EIG99_01785</name>
    <name evidence="7" type="ORF">I6J05_02550</name>
</gene>
<feature type="domain" description="Thiamin pyrophosphokinase thiamin-binding" evidence="6">
    <location>
        <begin position="140"/>
        <end position="205"/>
    </location>
</feature>
<dbReference type="InterPro" id="IPR007371">
    <property type="entry name" value="TPK_catalytic"/>
</dbReference>
<dbReference type="Proteomes" id="UP000293854">
    <property type="component" value="Unassembled WGS sequence"/>
</dbReference>
<dbReference type="GO" id="GO:0009229">
    <property type="term" value="P:thiamine diphosphate biosynthetic process"/>
    <property type="evidence" value="ECO:0007669"/>
    <property type="project" value="InterPro"/>
</dbReference>
<keyword evidence="3 8" id="KW-0418">Kinase</keyword>
<organism evidence="8 9">
    <name type="scientific">Staphylococcus condimenti</name>
    <dbReference type="NCBI Taxonomy" id="70255"/>
    <lineage>
        <taxon>Bacteria</taxon>
        <taxon>Bacillati</taxon>
        <taxon>Bacillota</taxon>
        <taxon>Bacilli</taxon>
        <taxon>Bacillales</taxon>
        <taxon>Staphylococcaceae</taxon>
        <taxon>Staphylococcus</taxon>
    </lineage>
</organism>
<evidence type="ECO:0000256" key="3">
    <source>
        <dbReference type="ARBA" id="ARBA00022777"/>
    </source>
</evidence>
<dbReference type="InterPro" id="IPR007373">
    <property type="entry name" value="Thiamin_PyroPKinase_B1-bd"/>
</dbReference>
<dbReference type="InterPro" id="IPR036759">
    <property type="entry name" value="TPK_catalytic_sf"/>
</dbReference>
<evidence type="ECO:0000256" key="4">
    <source>
        <dbReference type="ARBA" id="ARBA00022840"/>
    </source>
</evidence>
<dbReference type="EMBL" id="CP068073">
    <property type="protein sequence ID" value="QQS83222.1"/>
    <property type="molecule type" value="Genomic_DNA"/>
</dbReference>
<evidence type="ECO:0000313" key="9">
    <source>
        <dbReference type="Proteomes" id="UP000293854"/>
    </source>
</evidence>
<dbReference type="EMBL" id="RQTE01000039">
    <property type="protein sequence ID" value="RZI04045.1"/>
    <property type="molecule type" value="Genomic_DNA"/>
</dbReference>
<dbReference type="Pfam" id="PF04263">
    <property type="entry name" value="TPK_catalytic"/>
    <property type="match status" value="1"/>
</dbReference>
<dbReference type="SUPFAM" id="SSF63999">
    <property type="entry name" value="Thiamin pyrophosphokinase, catalytic domain"/>
    <property type="match status" value="1"/>
</dbReference>
<dbReference type="EC" id="2.7.6.2" evidence="5"/>
<protein>
    <recommendedName>
        <fullName evidence="5">Thiamine diphosphokinase</fullName>
        <ecNumber evidence="5">2.7.6.2</ecNumber>
    </recommendedName>
</protein>
<evidence type="ECO:0000313" key="8">
    <source>
        <dbReference type="EMBL" id="RZI04045.1"/>
    </source>
</evidence>
<dbReference type="PANTHER" id="PTHR41299">
    <property type="entry name" value="THIAMINE PYROPHOSPHOKINASE"/>
    <property type="match status" value="1"/>
</dbReference>
<dbReference type="Pfam" id="PF04265">
    <property type="entry name" value="TPK_B1_binding"/>
    <property type="match status" value="1"/>
</dbReference>
<dbReference type="NCBIfam" id="TIGR01378">
    <property type="entry name" value="thi_PPkinase"/>
    <property type="match status" value="1"/>
</dbReference>
<evidence type="ECO:0000256" key="2">
    <source>
        <dbReference type="ARBA" id="ARBA00022741"/>
    </source>
</evidence>
<dbReference type="CDD" id="cd07995">
    <property type="entry name" value="TPK"/>
    <property type="match status" value="1"/>
</dbReference>
<keyword evidence="4" id="KW-0067">ATP-binding</keyword>
<dbReference type="KEGG" id="scv:A4G25_03170"/>
<dbReference type="InterPro" id="IPR053149">
    <property type="entry name" value="TPK"/>
</dbReference>
<proteinExistence type="predicted"/>
<reference evidence="7 10" key="2">
    <citation type="submission" date="2021-01" db="EMBL/GenBank/DDBJ databases">
        <title>FDA dAtabase for Regulatory Grade micrObial Sequences (FDA-ARGOS): Supporting development and validation of Infectious Disease Dx tests.</title>
        <authorList>
            <person name="Sproer C."/>
            <person name="Gronow S."/>
            <person name="Severitt S."/>
            <person name="Schroder I."/>
            <person name="Tallon L."/>
            <person name="Sadzewicz L."/>
            <person name="Zhao X."/>
            <person name="Boylan J."/>
            <person name="Ott S."/>
            <person name="Bowen H."/>
            <person name="Vavikolanu K."/>
            <person name="Mehta A."/>
            <person name="Aluvathingal J."/>
            <person name="Nadendla S."/>
            <person name="Lowell S."/>
            <person name="Myers T."/>
            <person name="Yan Y."/>
            <person name="Sichtig H."/>
        </authorList>
    </citation>
    <scope>NUCLEOTIDE SEQUENCE [LARGE SCALE GENOMIC DNA]</scope>
    <source>
        <strain evidence="7 10">FDAARGOS_1148</strain>
    </source>
</reference>
<dbReference type="InterPro" id="IPR036371">
    <property type="entry name" value="TPK_B1-bd_sf"/>
</dbReference>
<dbReference type="AlphaFoldDB" id="A0A143PB71"/>
<name>A0A143PB71_9STAP</name>
<evidence type="ECO:0000256" key="5">
    <source>
        <dbReference type="NCBIfam" id="TIGR01378"/>
    </source>
</evidence>
<dbReference type="GO" id="GO:0004788">
    <property type="term" value="F:thiamine diphosphokinase activity"/>
    <property type="evidence" value="ECO:0007669"/>
    <property type="project" value="UniProtKB-UniRule"/>
</dbReference>
<evidence type="ECO:0000313" key="10">
    <source>
        <dbReference type="Proteomes" id="UP000595942"/>
    </source>
</evidence>
<dbReference type="GO" id="GO:0016301">
    <property type="term" value="F:kinase activity"/>
    <property type="evidence" value="ECO:0007669"/>
    <property type="project" value="UniProtKB-KW"/>
</dbReference>
<reference evidence="8 9" key="1">
    <citation type="submission" date="2018-11" db="EMBL/GenBank/DDBJ databases">
        <title>Genomic profiling of Staphylococcus species from a Poultry farm system in KwaZulu-Natal, South Africa.</title>
        <authorList>
            <person name="Amoako D.G."/>
            <person name="Somboro A.M."/>
            <person name="Abia A.L.K."/>
            <person name="Bester L.A."/>
            <person name="Essack S.Y."/>
        </authorList>
    </citation>
    <scope>NUCLEOTIDE SEQUENCE [LARGE SCALE GENOMIC DNA]</scope>
    <source>
        <strain evidence="8 9">SA11</strain>
    </source>
</reference>
<dbReference type="RefSeq" id="WP_047131279.1">
    <property type="nucleotide sequence ID" value="NZ_CP015114.1"/>
</dbReference>
<dbReference type="GeneID" id="93726852"/>
<keyword evidence="2" id="KW-0547">Nucleotide-binding</keyword>
<dbReference type="Gene3D" id="3.40.50.10240">
    <property type="entry name" value="Thiamin pyrophosphokinase, catalytic domain"/>
    <property type="match status" value="1"/>
</dbReference>
<dbReference type="GO" id="GO:0006772">
    <property type="term" value="P:thiamine metabolic process"/>
    <property type="evidence" value="ECO:0007669"/>
    <property type="project" value="UniProtKB-UniRule"/>
</dbReference>
<keyword evidence="1 8" id="KW-0808">Transferase</keyword>
<dbReference type="GO" id="GO:0030975">
    <property type="term" value="F:thiamine binding"/>
    <property type="evidence" value="ECO:0007669"/>
    <property type="project" value="InterPro"/>
</dbReference>
<dbReference type="InterPro" id="IPR006282">
    <property type="entry name" value="Thi_PPkinase"/>
</dbReference>
<evidence type="ECO:0000256" key="1">
    <source>
        <dbReference type="ARBA" id="ARBA00022679"/>
    </source>
</evidence>
<evidence type="ECO:0000313" key="7">
    <source>
        <dbReference type="EMBL" id="QQS83222.1"/>
    </source>
</evidence>
<dbReference type="Proteomes" id="UP000595942">
    <property type="component" value="Chromosome"/>
</dbReference>
<dbReference type="SMART" id="SM00983">
    <property type="entry name" value="TPK_B1_binding"/>
    <property type="match status" value="1"/>
</dbReference>
<accession>A0A143PB71</accession>
<sequence length="213" mass="23898">MKINLLCGNRNLPSDLFKNKADETWGGIDRGALILVQQEIQPVFSLGDFDSVNEKERAELKTKLDIHPVKAEKADTDLGLGVAEAVSRGFDEIDIYGATGGRLDHFLGALQLLQIPDYLKRGIEVSLIDDQNEITYLKQGIYRIEKWEDFPYISFIPAREKTIISLRGFKYPLDQESLLQGSTLTISNEVEASIAEIEIEAGALICIRSRDNR</sequence>
<dbReference type="PANTHER" id="PTHR41299:SF1">
    <property type="entry name" value="THIAMINE PYROPHOSPHOKINASE"/>
    <property type="match status" value="1"/>
</dbReference>
<dbReference type="OrthoDB" id="9804377at2"/>
<keyword evidence="10" id="KW-1185">Reference proteome</keyword>
<dbReference type="GO" id="GO:0005524">
    <property type="term" value="F:ATP binding"/>
    <property type="evidence" value="ECO:0007669"/>
    <property type="project" value="UniProtKB-KW"/>
</dbReference>
<evidence type="ECO:0000259" key="6">
    <source>
        <dbReference type="SMART" id="SM00983"/>
    </source>
</evidence>
<dbReference type="SUPFAM" id="SSF63862">
    <property type="entry name" value="Thiamin pyrophosphokinase, substrate-binding domain"/>
    <property type="match status" value="1"/>
</dbReference>